<evidence type="ECO:0000256" key="6">
    <source>
        <dbReference type="ARBA" id="ARBA00022840"/>
    </source>
</evidence>
<evidence type="ECO:0000313" key="10">
    <source>
        <dbReference type="Proteomes" id="UP001057280"/>
    </source>
</evidence>
<evidence type="ECO:0000256" key="1">
    <source>
        <dbReference type="ARBA" id="ARBA00005085"/>
    </source>
</evidence>
<dbReference type="GO" id="GO:0016979">
    <property type="term" value="F:lipoate-protein ligase activity"/>
    <property type="evidence" value="ECO:0007669"/>
    <property type="project" value="UniProtKB-EC"/>
</dbReference>
<dbReference type="Pfam" id="PF10437">
    <property type="entry name" value="Lip_prot_lig_C"/>
    <property type="match status" value="1"/>
</dbReference>
<dbReference type="PROSITE" id="PS51733">
    <property type="entry name" value="BPL_LPL_CATALYTIC"/>
    <property type="match status" value="1"/>
</dbReference>
<evidence type="ECO:0000256" key="4">
    <source>
        <dbReference type="ARBA" id="ARBA00022598"/>
    </source>
</evidence>
<dbReference type="SUPFAM" id="SSF55681">
    <property type="entry name" value="Class II aaRS and biotin synthetases"/>
    <property type="match status" value="1"/>
</dbReference>
<dbReference type="InterPro" id="IPR019491">
    <property type="entry name" value="Lipoate_protein_ligase_C"/>
</dbReference>
<dbReference type="InterPro" id="IPR004562">
    <property type="entry name" value="LipoylTrfase_LipoateP_Ligase"/>
</dbReference>
<feature type="domain" description="BPL/LPL catalytic" evidence="8">
    <location>
        <begin position="31"/>
        <end position="222"/>
    </location>
</feature>
<dbReference type="NCBIfam" id="TIGR00545">
    <property type="entry name" value="lipoyltrans"/>
    <property type="match status" value="1"/>
</dbReference>
<gene>
    <name evidence="9" type="ORF">HXW75_02975</name>
</gene>
<dbReference type="PANTHER" id="PTHR12561:SF3">
    <property type="entry name" value="LIPOYLTRANSFERASE 1, MITOCHONDRIAL"/>
    <property type="match status" value="1"/>
</dbReference>
<keyword evidence="4 9" id="KW-0436">Ligase</keyword>
<dbReference type="Pfam" id="PF21948">
    <property type="entry name" value="LplA-B_cat"/>
    <property type="match status" value="1"/>
</dbReference>
<dbReference type="GO" id="GO:0009249">
    <property type="term" value="P:protein lipoylation"/>
    <property type="evidence" value="ECO:0007669"/>
    <property type="project" value="InterPro"/>
</dbReference>
<evidence type="ECO:0000256" key="5">
    <source>
        <dbReference type="ARBA" id="ARBA00022741"/>
    </source>
</evidence>
<keyword evidence="6" id="KW-0067">ATP-binding</keyword>
<reference evidence="9" key="2">
    <citation type="journal article" date="2021" name="BMC Microbiol.">
        <title>The diversity among the species Tetragenococcus halophilus including new isolates from a lupine seed fermentation.</title>
        <authorList>
            <person name="Link T."/>
            <person name="Vogel R.F."/>
            <person name="Ehrmann M.A."/>
        </authorList>
    </citation>
    <scope>NUCLEOTIDE SEQUENCE</scope>
    <source>
        <strain evidence="9">TMW 2.2257</strain>
    </source>
</reference>
<comment type="pathway">
    <text evidence="2">Protein modification; protein lipoylation via exogenous pathway; protein N(6)-(lipoyl)lysine from lipoate: step 1/2.</text>
</comment>
<evidence type="ECO:0000256" key="3">
    <source>
        <dbReference type="ARBA" id="ARBA00012367"/>
    </source>
</evidence>
<protein>
    <recommendedName>
        <fullName evidence="3">lipoate--protein ligase</fullName>
        <ecNumber evidence="3">6.3.1.20</ecNumber>
    </recommendedName>
</protein>
<evidence type="ECO:0000256" key="7">
    <source>
        <dbReference type="ARBA" id="ARBA00048037"/>
    </source>
</evidence>
<dbReference type="EMBL" id="JACACB010000005">
    <property type="protein sequence ID" value="MCO8297434.1"/>
    <property type="molecule type" value="Genomic_DNA"/>
</dbReference>
<proteinExistence type="predicted"/>
<dbReference type="InterPro" id="IPR004143">
    <property type="entry name" value="BPL_LPL_catalytic"/>
</dbReference>
<dbReference type="Proteomes" id="UP001057280">
    <property type="component" value="Unassembled WGS sequence"/>
</dbReference>
<dbReference type="Gene3D" id="3.30.390.50">
    <property type="entry name" value="CO dehydrogenase flavoprotein, C-terminal domain"/>
    <property type="match status" value="1"/>
</dbReference>
<dbReference type="Gene3D" id="3.30.930.10">
    <property type="entry name" value="Bira Bifunctional Protein, Domain 2"/>
    <property type="match status" value="1"/>
</dbReference>
<organism evidence="9 10">
    <name type="scientific">Tetragenococcus halophilus</name>
    <name type="common">Pediococcus halophilus</name>
    <dbReference type="NCBI Taxonomy" id="51669"/>
    <lineage>
        <taxon>Bacteria</taxon>
        <taxon>Bacillati</taxon>
        <taxon>Bacillota</taxon>
        <taxon>Bacilli</taxon>
        <taxon>Lactobacillales</taxon>
        <taxon>Enterococcaceae</taxon>
        <taxon>Tetragenococcus</taxon>
    </lineage>
</organism>
<evidence type="ECO:0000313" key="9">
    <source>
        <dbReference type="EMBL" id="MCO8297434.1"/>
    </source>
</evidence>
<name>A0AB35HMZ0_TETHA</name>
<dbReference type="GO" id="GO:0005524">
    <property type="term" value="F:ATP binding"/>
    <property type="evidence" value="ECO:0007669"/>
    <property type="project" value="UniProtKB-KW"/>
</dbReference>
<keyword evidence="5" id="KW-0547">Nucleotide-binding</keyword>
<comment type="pathway">
    <text evidence="1">Protein modification; protein lipoylation via exogenous pathway; protein N(6)-(lipoyl)lysine from lipoate: step 2/2.</text>
</comment>
<dbReference type="PANTHER" id="PTHR12561">
    <property type="entry name" value="LIPOATE-PROTEIN LIGASE"/>
    <property type="match status" value="1"/>
</dbReference>
<evidence type="ECO:0000259" key="8">
    <source>
        <dbReference type="PROSITE" id="PS51733"/>
    </source>
</evidence>
<accession>A0AB35HMZ0</accession>
<comment type="caution">
    <text evidence="9">The sequence shown here is derived from an EMBL/GenBank/DDBJ whole genome shotgun (WGS) entry which is preliminary data.</text>
</comment>
<dbReference type="EC" id="6.3.1.20" evidence="3"/>
<evidence type="ECO:0000256" key="2">
    <source>
        <dbReference type="ARBA" id="ARBA00005124"/>
    </source>
</evidence>
<sequence length="340" mass="38920">MYLFDQKRNGKEIRDARYNYAISNYISNELKLDEAIMRFYINQPAVIIGKHQNAFAEVDLNYLEQEQIQLVRRSSGGGSVYHDQGTLIYGFTGEDDKSSYQDFSSFTQPIIRALQRLGVEDAEFGGRNDLLINGKKFSGTSKLVSGGKVVVGGTLLLDVDYETLEQVLTPNKKKLAAKGVKSVQSRVTALRPHLAKKHQDITIEEFRQLLIQELFGVKRLEDVKIYFFSQEDWQRIDEIVQDRFGNWDWNFGRLGKMDYQRDQRFSFGTVEFQVAAEHGKIHDCRIYGDFFAPGNLADIEQALLQTPLRSEDLLAVFAQFDLSYYFGEVTAEELVSVILS</sequence>
<dbReference type="RefSeq" id="WP_253210000.1">
    <property type="nucleotide sequence ID" value="NZ_JACACB010000005.1"/>
</dbReference>
<dbReference type="InterPro" id="IPR045864">
    <property type="entry name" value="aa-tRNA-synth_II/BPL/LPL"/>
</dbReference>
<dbReference type="FunFam" id="3.30.930.10:FF:000072">
    <property type="entry name" value="Lipoate--protein ligase"/>
    <property type="match status" value="1"/>
</dbReference>
<dbReference type="SUPFAM" id="SSF82649">
    <property type="entry name" value="SufE/NifU"/>
    <property type="match status" value="1"/>
</dbReference>
<dbReference type="CDD" id="cd16443">
    <property type="entry name" value="LplA"/>
    <property type="match status" value="1"/>
</dbReference>
<reference evidence="9" key="1">
    <citation type="submission" date="2020-06" db="EMBL/GenBank/DDBJ databases">
        <authorList>
            <person name="Link T."/>
            <person name="Ehrmann M."/>
        </authorList>
    </citation>
    <scope>NUCLEOTIDE SEQUENCE</scope>
    <source>
        <strain evidence="9">TMW 2.2257</strain>
    </source>
</reference>
<dbReference type="AlphaFoldDB" id="A0AB35HMZ0"/>
<dbReference type="GO" id="GO:0017118">
    <property type="term" value="F:lipoyltransferase activity"/>
    <property type="evidence" value="ECO:0007669"/>
    <property type="project" value="TreeGrafter"/>
</dbReference>
<comment type="catalytic activity">
    <reaction evidence="7">
        <text>L-lysyl-[lipoyl-carrier protein] + (R)-lipoate + ATP = N(6)-[(R)-lipoyl]-L-lysyl-[lipoyl-carrier protein] + AMP + diphosphate + H(+)</text>
        <dbReference type="Rhea" id="RHEA:49288"/>
        <dbReference type="Rhea" id="RHEA-COMP:10500"/>
        <dbReference type="Rhea" id="RHEA-COMP:10502"/>
        <dbReference type="ChEBI" id="CHEBI:15378"/>
        <dbReference type="ChEBI" id="CHEBI:29969"/>
        <dbReference type="ChEBI" id="CHEBI:30616"/>
        <dbReference type="ChEBI" id="CHEBI:33019"/>
        <dbReference type="ChEBI" id="CHEBI:83088"/>
        <dbReference type="ChEBI" id="CHEBI:83099"/>
        <dbReference type="ChEBI" id="CHEBI:456215"/>
        <dbReference type="EC" id="6.3.1.20"/>
    </reaction>
</comment>
<dbReference type="GO" id="GO:0005737">
    <property type="term" value="C:cytoplasm"/>
    <property type="evidence" value="ECO:0007669"/>
    <property type="project" value="TreeGrafter"/>
</dbReference>